<dbReference type="SUPFAM" id="SSF102712">
    <property type="entry name" value="JAB1/MPN domain"/>
    <property type="match status" value="1"/>
</dbReference>
<protein>
    <submittedName>
        <fullName evidence="8">DNA repair protein RadC</fullName>
    </submittedName>
</protein>
<keyword evidence="1" id="KW-0645">Protease</keyword>
<dbReference type="Proteomes" id="UP001162802">
    <property type="component" value="Unassembled WGS sequence"/>
</dbReference>
<dbReference type="SUPFAM" id="SSF47781">
    <property type="entry name" value="RuvA domain 2-like"/>
    <property type="match status" value="1"/>
</dbReference>
<dbReference type="PANTHER" id="PTHR30471:SF3">
    <property type="entry name" value="UPF0758 PROTEIN YEES-RELATED"/>
    <property type="match status" value="1"/>
</dbReference>
<keyword evidence="4" id="KW-0862">Zinc</keyword>
<dbReference type="InterPro" id="IPR001405">
    <property type="entry name" value="UPF0758"/>
</dbReference>
<feature type="domain" description="MPN" evidence="7">
    <location>
        <begin position="97"/>
        <end position="219"/>
    </location>
</feature>
<dbReference type="Gene3D" id="3.40.140.10">
    <property type="entry name" value="Cytidine Deaminase, domain 2"/>
    <property type="match status" value="1"/>
</dbReference>
<dbReference type="InterPro" id="IPR046778">
    <property type="entry name" value="UPF0758_N"/>
</dbReference>
<comment type="similarity">
    <text evidence="6">Belongs to the UPF0758 family.</text>
</comment>
<dbReference type="InterPro" id="IPR025657">
    <property type="entry name" value="RadC_JAB"/>
</dbReference>
<dbReference type="CDD" id="cd08071">
    <property type="entry name" value="MPN_DUF2466"/>
    <property type="match status" value="1"/>
</dbReference>
<dbReference type="InterPro" id="IPR020891">
    <property type="entry name" value="UPF0758_CS"/>
</dbReference>
<comment type="caution">
    <text evidence="8">The sequence shown here is derived from an EMBL/GenBank/DDBJ whole genome shotgun (WGS) entry which is preliminary data.</text>
</comment>
<evidence type="ECO:0000256" key="4">
    <source>
        <dbReference type="ARBA" id="ARBA00022833"/>
    </source>
</evidence>
<keyword evidence="5" id="KW-0482">Metalloprotease</keyword>
<evidence type="ECO:0000256" key="3">
    <source>
        <dbReference type="ARBA" id="ARBA00022801"/>
    </source>
</evidence>
<keyword evidence="3" id="KW-0378">Hydrolase</keyword>
<evidence type="ECO:0000313" key="8">
    <source>
        <dbReference type="EMBL" id="MCJ1959655.1"/>
    </source>
</evidence>
<evidence type="ECO:0000256" key="6">
    <source>
        <dbReference type="RuleBase" id="RU003797"/>
    </source>
</evidence>
<dbReference type="InterPro" id="IPR010994">
    <property type="entry name" value="RuvA_2-like"/>
</dbReference>
<keyword evidence="2" id="KW-0479">Metal-binding</keyword>
<dbReference type="PROSITE" id="PS50249">
    <property type="entry name" value="MPN"/>
    <property type="match status" value="1"/>
</dbReference>
<proteinExistence type="inferred from homology"/>
<dbReference type="InterPro" id="IPR037518">
    <property type="entry name" value="MPN"/>
</dbReference>
<dbReference type="NCBIfam" id="NF000642">
    <property type="entry name" value="PRK00024.1"/>
    <property type="match status" value="1"/>
</dbReference>
<dbReference type="Pfam" id="PF20582">
    <property type="entry name" value="UPF0758_N"/>
    <property type="match status" value="1"/>
</dbReference>
<dbReference type="PANTHER" id="PTHR30471">
    <property type="entry name" value="DNA REPAIR PROTEIN RADC"/>
    <property type="match status" value="1"/>
</dbReference>
<accession>A0ABT0A8Y1</accession>
<reference evidence="8" key="1">
    <citation type="submission" date="2022-03" db="EMBL/GenBank/DDBJ databases">
        <title>Identification of a novel bacterium isolated from mangrove sediments.</title>
        <authorList>
            <person name="Pan X."/>
        </authorList>
    </citation>
    <scope>NUCLEOTIDE SEQUENCE</scope>
    <source>
        <strain evidence="8">B2637</strain>
    </source>
</reference>
<gene>
    <name evidence="8" type="primary">radC</name>
    <name evidence="8" type="ORF">MTR65_03030</name>
</gene>
<evidence type="ECO:0000259" key="7">
    <source>
        <dbReference type="PROSITE" id="PS50249"/>
    </source>
</evidence>
<dbReference type="Pfam" id="PF04002">
    <property type="entry name" value="RadC"/>
    <property type="match status" value="1"/>
</dbReference>
<sequence length="219" mass="23950">MGHRSRLRERLLDGDADSLADYEVLEFMLFGARRRGDTKPLAKALIKRFGSLPAVLNADTTALLGVPGIGPASAGVIKIGAVAAKRMARAQLRDQPIISSWHVLIDYLSIDMAHLTRERVRVLYLDKRNKLVRDEHISEGTISEASVHPREVIHHALDCGASGLILVHNHPSGNPEPSREDVDLTHSIAEAGRLMGITVQDHVIIGREGHVSLRAKGLI</sequence>
<dbReference type="Gene3D" id="1.10.150.20">
    <property type="entry name" value="5' to 3' exonuclease, C-terminal subdomain"/>
    <property type="match status" value="1"/>
</dbReference>
<evidence type="ECO:0000256" key="1">
    <source>
        <dbReference type="ARBA" id="ARBA00022670"/>
    </source>
</evidence>
<dbReference type="EMBL" id="JALHAT010000003">
    <property type="protein sequence ID" value="MCJ1959655.1"/>
    <property type="molecule type" value="Genomic_DNA"/>
</dbReference>
<name>A0ABT0A8Y1_9SPHN</name>
<evidence type="ECO:0000313" key="9">
    <source>
        <dbReference type="Proteomes" id="UP001162802"/>
    </source>
</evidence>
<evidence type="ECO:0000256" key="2">
    <source>
        <dbReference type="ARBA" id="ARBA00022723"/>
    </source>
</evidence>
<dbReference type="PROSITE" id="PS01302">
    <property type="entry name" value="UPF0758"/>
    <property type="match status" value="1"/>
</dbReference>
<evidence type="ECO:0000256" key="5">
    <source>
        <dbReference type="ARBA" id="ARBA00023049"/>
    </source>
</evidence>
<keyword evidence="9" id="KW-1185">Reference proteome</keyword>
<organism evidence="8 9">
    <name type="scientific">Novosphingobium mangrovi</name>
    <name type="common">ex Hu et al. 2023</name>
    <dbReference type="NCBI Taxonomy" id="2930094"/>
    <lineage>
        <taxon>Bacteria</taxon>
        <taxon>Pseudomonadati</taxon>
        <taxon>Pseudomonadota</taxon>
        <taxon>Alphaproteobacteria</taxon>
        <taxon>Sphingomonadales</taxon>
        <taxon>Sphingomonadaceae</taxon>
        <taxon>Novosphingobium</taxon>
    </lineage>
</organism>
<dbReference type="NCBIfam" id="TIGR00608">
    <property type="entry name" value="radc"/>
    <property type="match status" value="1"/>
</dbReference>